<protein>
    <submittedName>
        <fullName evidence="2">Uncharacterized protein</fullName>
    </submittedName>
</protein>
<feature type="region of interest" description="Disordered" evidence="1">
    <location>
        <begin position="76"/>
        <end position="111"/>
    </location>
</feature>
<dbReference type="EMBL" id="AOMA01000019">
    <property type="protein sequence ID" value="EMA45230.1"/>
    <property type="molecule type" value="Genomic_DNA"/>
</dbReference>
<dbReference type="RefSeq" id="WP_006671461.1">
    <property type="nucleotide sequence ID" value="NZ_AOMA01000019.1"/>
</dbReference>
<organism evidence="2 3">
    <name type="scientific">Halobiforma nitratireducens JCM 10879</name>
    <dbReference type="NCBI Taxonomy" id="1227454"/>
    <lineage>
        <taxon>Archaea</taxon>
        <taxon>Methanobacteriati</taxon>
        <taxon>Methanobacteriota</taxon>
        <taxon>Stenosarchaea group</taxon>
        <taxon>Halobacteria</taxon>
        <taxon>Halobacteriales</taxon>
        <taxon>Natrialbaceae</taxon>
        <taxon>Halobiforma</taxon>
    </lineage>
</organism>
<evidence type="ECO:0000256" key="1">
    <source>
        <dbReference type="SAM" id="MobiDB-lite"/>
    </source>
</evidence>
<accession>M0MLA4</accession>
<reference evidence="2 3" key="1">
    <citation type="journal article" date="2014" name="PLoS Genet.">
        <title>Phylogenetically driven sequencing of extremely halophilic archaea reveals strategies for static and dynamic osmo-response.</title>
        <authorList>
            <person name="Becker E.A."/>
            <person name="Seitzer P.M."/>
            <person name="Tritt A."/>
            <person name="Larsen D."/>
            <person name="Krusor M."/>
            <person name="Yao A.I."/>
            <person name="Wu D."/>
            <person name="Madern D."/>
            <person name="Eisen J.A."/>
            <person name="Darling A.E."/>
            <person name="Facciotti M.T."/>
        </authorList>
    </citation>
    <scope>NUCLEOTIDE SEQUENCE [LARGE SCALE GENOMIC DNA]</scope>
    <source>
        <strain evidence="2 3">JCM 10879</strain>
    </source>
</reference>
<evidence type="ECO:0000313" key="3">
    <source>
        <dbReference type="Proteomes" id="UP000011607"/>
    </source>
</evidence>
<dbReference type="OrthoDB" id="350749at2157"/>
<evidence type="ECO:0000313" key="2">
    <source>
        <dbReference type="EMBL" id="EMA45230.1"/>
    </source>
</evidence>
<sequence length="111" mass="11997">MHTDTPEIELEGSVTANGDAAQVYFPKEFTQQLAFPLEPGGEFCAYLKPGEAIVLLPASASCDFPLEVTIRDPESYQLTIDPDPNPASESMIHDSENPDSNRSDPGGDADR</sequence>
<proteinExistence type="predicted"/>
<gene>
    <name evidence="2" type="ORF">C446_02452</name>
</gene>
<feature type="compositionally biased region" description="Basic and acidic residues" evidence="1">
    <location>
        <begin position="91"/>
        <end position="102"/>
    </location>
</feature>
<keyword evidence="3" id="KW-1185">Reference proteome</keyword>
<name>M0MLA4_9EURY</name>
<comment type="caution">
    <text evidence="2">The sequence shown here is derived from an EMBL/GenBank/DDBJ whole genome shotgun (WGS) entry which is preliminary data.</text>
</comment>
<dbReference type="STRING" id="1227454.C446_02452"/>
<dbReference type="AlphaFoldDB" id="M0MLA4"/>
<dbReference type="Proteomes" id="UP000011607">
    <property type="component" value="Unassembled WGS sequence"/>
</dbReference>